<dbReference type="InterPro" id="IPR015421">
    <property type="entry name" value="PyrdxlP-dep_Trfase_major"/>
</dbReference>
<reference evidence="11" key="1">
    <citation type="journal article" date="2021" name="PeerJ">
        <title>Extensive microbial diversity within the chicken gut microbiome revealed by metagenomics and culture.</title>
        <authorList>
            <person name="Gilroy R."/>
            <person name="Ravi A."/>
            <person name="Getino M."/>
            <person name="Pursley I."/>
            <person name="Horton D.L."/>
            <person name="Alikhan N.F."/>
            <person name="Baker D."/>
            <person name="Gharbi K."/>
            <person name="Hall N."/>
            <person name="Watson M."/>
            <person name="Adriaenssens E.M."/>
            <person name="Foster-Nyarko E."/>
            <person name="Jarju S."/>
            <person name="Secka A."/>
            <person name="Antonio M."/>
            <person name="Oren A."/>
            <person name="Chaudhuri R.R."/>
            <person name="La Ragione R."/>
            <person name="Hildebrand F."/>
            <person name="Pallen M.J."/>
        </authorList>
    </citation>
    <scope>NUCLEOTIDE SEQUENCE</scope>
    <source>
        <strain evidence="11">CHK169-2315</strain>
    </source>
</reference>
<reference evidence="11" key="2">
    <citation type="submission" date="2021-04" db="EMBL/GenBank/DDBJ databases">
        <authorList>
            <person name="Gilroy R."/>
        </authorList>
    </citation>
    <scope>NUCLEOTIDE SEQUENCE</scope>
    <source>
        <strain evidence="11">CHK169-2315</strain>
    </source>
</reference>
<name>A0A9D1PL11_9BACI</name>
<organism evidence="11 12">
    <name type="scientific">Candidatus Pseudogracilibacillus intestinigallinarum</name>
    <dbReference type="NCBI Taxonomy" id="2838742"/>
    <lineage>
        <taxon>Bacteria</taxon>
        <taxon>Bacillati</taxon>
        <taxon>Bacillota</taxon>
        <taxon>Bacilli</taxon>
        <taxon>Bacillales</taxon>
        <taxon>Bacillaceae</taxon>
        <taxon>Pseudogracilibacillus</taxon>
    </lineage>
</organism>
<comment type="similarity">
    <text evidence="9">Belongs to the class-II pyridoxal-phosphate-dependent aminotransferase family. Histidinol-phosphate aminotransferase subfamily.</text>
</comment>
<feature type="modified residue" description="N6-(pyridoxal phosphate)lysine" evidence="9">
    <location>
        <position position="210"/>
    </location>
</feature>
<comment type="caution">
    <text evidence="11">The sequence shown here is derived from an EMBL/GenBank/DDBJ whole genome shotgun (WGS) entry which is preliminary data.</text>
</comment>
<dbReference type="GO" id="GO:0000105">
    <property type="term" value="P:L-histidine biosynthetic process"/>
    <property type="evidence" value="ECO:0007669"/>
    <property type="project" value="UniProtKB-UniRule"/>
</dbReference>
<dbReference type="InterPro" id="IPR004839">
    <property type="entry name" value="Aminotransferase_I/II_large"/>
</dbReference>
<evidence type="ECO:0000313" key="11">
    <source>
        <dbReference type="EMBL" id="HIV73907.1"/>
    </source>
</evidence>
<protein>
    <recommendedName>
        <fullName evidence="9">Histidinol-phosphate aminotransferase</fullName>
        <ecNumber evidence="9">2.6.1.9</ecNumber>
    </recommendedName>
    <alternativeName>
        <fullName evidence="9">Imidazole acetol-phosphate transaminase</fullName>
    </alternativeName>
</protein>
<evidence type="ECO:0000256" key="5">
    <source>
        <dbReference type="ARBA" id="ARBA00022679"/>
    </source>
</evidence>
<dbReference type="NCBIfam" id="TIGR01141">
    <property type="entry name" value="hisC"/>
    <property type="match status" value="1"/>
</dbReference>
<dbReference type="PANTHER" id="PTHR43643:SF3">
    <property type="entry name" value="HISTIDINOL-PHOSPHATE AMINOTRANSFERASE"/>
    <property type="match status" value="1"/>
</dbReference>
<comment type="subunit">
    <text evidence="3 9">Homodimer.</text>
</comment>
<dbReference type="InterPro" id="IPR015422">
    <property type="entry name" value="PyrdxlP-dep_Trfase_small"/>
</dbReference>
<dbReference type="Pfam" id="PF00155">
    <property type="entry name" value="Aminotran_1_2"/>
    <property type="match status" value="1"/>
</dbReference>
<keyword evidence="7 9" id="KW-0368">Histidine biosynthesis</keyword>
<dbReference type="Gene3D" id="3.90.1150.10">
    <property type="entry name" value="Aspartate Aminotransferase, domain 1"/>
    <property type="match status" value="1"/>
</dbReference>
<keyword evidence="5 9" id="KW-0808">Transferase</keyword>
<evidence type="ECO:0000256" key="3">
    <source>
        <dbReference type="ARBA" id="ARBA00011738"/>
    </source>
</evidence>
<evidence type="ECO:0000256" key="4">
    <source>
        <dbReference type="ARBA" id="ARBA00022576"/>
    </source>
</evidence>
<comment type="catalytic activity">
    <reaction evidence="8 9">
        <text>L-histidinol phosphate + 2-oxoglutarate = 3-(imidazol-4-yl)-2-oxopropyl phosphate + L-glutamate</text>
        <dbReference type="Rhea" id="RHEA:23744"/>
        <dbReference type="ChEBI" id="CHEBI:16810"/>
        <dbReference type="ChEBI" id="CHEBI:29985"/>
        <dbReference type="ChEBI" id="CHEBI:57766"/>
        <dbReference type="ChEBI" id="CHEBI:57980"/>
        <dbReference type="EC" id="2.6.1.9"/>
    </reaction>
</comment>
<evidence type="ECO:0000313" key="12">
    <source>
        <dbReference type="Proteomes" id="UP000823937"/>
    </source>
</evidence>
<keyword evidence="4 9" id="KW-0032">Aminotransferase</keyword>
<feature type="domain" description="Aminotransferase class I/classII large" evidence="10">
    <location>
        <begin position="25"/>
        <end position="347"/>
    </location>
</feature>
<dbReference type="Proteomes" id="UP000823937">
    <property type="component" value="Unassembled WGS sequence"/>
</dbReference>
<dbReference type="AlphaFoldDB" id="A0A9D1PL11"/>
<dbReference type="PANTHER" id="PTHR43643">
    <property type="entry name" value="HISTIDINOL-PHOSPHATE AMINOTRANSFERASE 2"/>
    <property type="match status" value="1"/>
</dbReference>
<evidence type="ECO:0000256" key="7">
    <source>
        <dbReference type="ARBA" id="ARBA00023102"/>
    </source>
</evidence>
<keyword evidence="6 9" id="KW-0663">Pyridoxal phosphate</keyword>
<keyword evidence="9" id="KW-0028">Amino-acid biosynthesis</keyword>
<comment type="pathway">
    <text evidence="2 9">Amino-acid biosynthesis; L-histidine biosynthesis; L-histidine from 5-phospho-alpha-D-ribose 1-diphosphate: step 7/9.</text>
</comment>
<accession>A0A9D1PL11</accession>
<evidence type="ECO:0000259" key="10">
    <source>
        <dbReference type="Pfam" id="PF00155"/>
    </source>
</evidence>
<evidence type="ECO:0000256" key="1">
    <source>
        <dbReference type="ARBA" id="ARBA00001933"/>
    </source>
</evidence>
<dbReference type="EC" id="2.6.1.9" evidence="9"/>
<evidence type="ECO:0000256" key="9">
    <source>
        <dbReference type="HAMAP-Rule" id="MF_01023"/>
    </source>
</evidence>
<evidence type="ECO:0000256" key="2">
    <source>
        <dbReference type="ARBA" id="ARBA00005011"/>
    </source>
</evidence>
<dbReference type="EMBL" id="DXHX01000032">
    <property type="protein sequence ID" value="HIV73907.1"/>
    <property type="molecule type" value="Genomic_DNA"/>
</dbReference>
<comment type="cofactor">
    <cofactor evidence="1 9">
        <name>pyridoxal 5'-phosphate</name>
        <dbReference type="ChEBI" id="CHEBI:597326"/>
    </cofactor>
</comment>
<dbReference type="HAMAP" id="MF_01023">
    <property type="entry name" value="HisC_aminotrans_2"/>
    <property type="match status" value="1"/>
</dbReference>
<gene>
    <name evidence="9" type="primary">hisC</name>
    <name evidence="11" type="ORF">H9895_02365</name>
</gene>
<dbReference type="GO" id="GO:0030170">
    <property type="term" value="F:pyridoxal phosphate binding"/>
    <property type="evidence" value="ECO:0007669"/>
    <property type="project" value="InterPro"/>
</dbReference>
<dbReference type="GO" id="GO:0004400">
    <property type="term" value="F:histidinol-phosphate transaminase activity"/>
    <property type="evidence" value="ECO:0007669"/>
    <property type="project" value="UniProtKB-UniRule"/>
</dbReference>
<dbReference type="InterPro" id="IPR015424">
    <property type="entry name" value="PyrdxlP-dep_Trfase"/>
</dbReference>
<dbReference type="PROSITE" id="PS00599">
    <property type="entry name" value="AA_TRANSFER_CLASS_2"/>
    <property type="match status" value="1"/>
</dbReference>
<dbReference type="InterPro" id="IPR005861">
    <property type="entry name" value="HisP_aminotrans"/>
</dbReference>
<sequence>MSKYWSSMAKRAKPYIPGEQINKTNIIKLNTNENPYGPSPKVIEAIKAEIGSNLRLYPSPTMDTLRESLGQYYDVKKENVFIGNGSDEVLAFSFMAFFEPGKKILFPNISYSFYPVYANIYNIDYEEVPLLDDFTIDVKKFFHSDGGVIFPNPNAPTSIYLPLEQIENIAQHNPNSVVIVDEAYVDFAEASAISLTKKYDNILVIQTMSKSRSLAGLRVGFAIGHEKLIEALIRMKDSFNSYPVDRLAMAGAIAAIEDKAYFEQTTKQIIATRKKTTEELQSLGFHVLPSSANFVFVTHPNVDAKILYETLREENILIRYFGTTFIQQYVRITIGTDEEMTTLLEAIQRIIDQ</sequence>
<evidence type="ECO:0000256" key="6">
    <source>
        <dbReference type="ARBA" id="ARBA00022898"/>
    </source>
</evidence>
<dbReference type="SUPFAM" id="SSF53383">
    <property type="entry name" value="PLP-dependent transferases"/>
    <property type="match status" value="1"/>
</dbReference>
<dbReference type="Gene3D" id="3.40.640.10">
    <property type="entry name" value="Type I PLP-dependent aspartate aminotransferase-like (Major domain)"/>
    <property type="match status" value="1"/>
</dbReference>
<evidence type="ECO:0000256" key="8">
    <source>
        <dbReference type="ARBA" id="ARBA00047481"/>
    </source>
</evidence>
<dbReference type="InterPro" id="IPR050106">
    <property type="entry name" value="HistidinolP_aminotransfase"/>
</dbReference>
<dbReference type="CDD" id="cd00609">
    <property type="entry name" value="AAT_like"/>
    <property type="match status" value="1"/>
</dbReference>
<dbReference type="InterPro" id="IPR001917">
    <property type="entry name" value="Aminotrans_II_pyridoxalP_BS"/>
</dbReference>
<proteinExistence type="inferred from homology"/>